<name>A0A1S0U539_LOALO</name>
<feature type="compositionally biased region" description="Basic and acidic residues" evidence="2">
    <location>
        <begin position="24"/>
        <end position="54"/>
    </location>
</feature>
<reference evidence="4" key="1">
    <citation type="submission" date="2012-04" db="EMBL/GenBank/DDBJ databases">
        <title>The Genome Sequence of Loa loa.</title>
        <authorList>
            <consortium name="The Broad Institute Genome Sequencing Platform"/>
            <consortium name="Broad Institute Genome Sequencing Center for Infectious Disease"/>
            <person name="Nutman T.B."/>
            <person name="Fink D.L."/>
            <person name="Russ C."/>
            <person name="Young S."/>
            <person name="Zeng Q."/>
            <person name="Gargeya S."/>
            <person name="Alvarado L."/>
            <person name="Berlin A."/>
            <person name="Chapman S.B."/>
            <person name="Chen Z."/>
            <person name="Freedman E."/>
            <person name="Gellesch M."/>
            <person name="Goldberg J."/>
            <person name="Griggs A."/>
            <person name="Gujja S."/>
            <person name="Heilman E.R."/>
            <person name="Heiman D."/>
            <person name="Howarth C."/>
            <person name="Mehta T."/>
            <person name="Neiman D."/>
            <person name="Pearson M."/>
            <person name="Roberts A."/>
            <person name="Saif S."/>
            <person name="Shea T."/>
            <person name="Shenoy N."/>
            <person name="Sisk P."/>
            <person name="Stolte C."/>
            <person name="Sykes S."/>
            <person name="White J."/>
            <person name="Yandava C."/>
            <person name="Haas B."/>
            <person name="Henn M.R."/>
            <person name="Nusbaum C."/>
            <person name="Birren B."/>
        </authorList>
    </citation>
    <scope>NUCLEOTIDE SEQUENCE [LARGE SCALE GENOMIC DNA]</scope>
</reference>
<dbReference type="InParanoid" id="A0A1S0U539"/>
<dbReference type="PROSITE" id="PS50011">
    <property type="entry name" value="PROTEIN_KINASE_DOM"/>
    <property type="match status" value="1"/>
</dbReference>
<evidence type="ECO:0000256" key="2">
    <source>
        <dbReference type="SAM" id="MobiDB-lite"/>
    </source>
</evidence>
<protein>
    <submittedName>
        <fullName evidence="4">CK1 protein kinase</fullName>
    </submittedName>
</protein>
<dbReference type="OrthoDB" id="5979581at2759"/>
<dbReference type="KEGG" id="loa:LOAG_03044"/>
<evidence type="ECO:0000256" key="1">
    <source>
        <dbReference type="PROSITE-ProRule" id="PRU10141"/>
    </source>
</evidence>
<dbReference type="InterPro" id="IPR050235">
    <property type="entry name" value="CK1_Ser-Thr_kinase"/>
</dbReference>
<keyword evidence="4" id="KW-0808">Transferase</keyword>
<feature type="region of interest" description="Disordered" evidence="2">
    <location>
        <begin position="1"/>
        <end position="62"/>
    </location>
</feature>
<gene>
    <name evidence="4" type="ORF">LOAG_03044</name>
</gene>
<dbReference type="GeneID" id="9940430"/>
<feature type="domain" description="Protein kinase" evidence="3">
    <location>
        <begin position="76"/>
        <end position="363"/>
    </location>
</feature>
<feature type="compositionally biased region" description="Acidic residues" evidence="2">
    <location>
        <begin position="1"/>
        <end position="23"/>
    </location>
</feature>
<organism evidence="4">
    <name type="scientific">Loa loa</name>
    <name type="common">Eye worm</name>
    <name type="synonym">Filaria loa</name>
    <dbReference type="NCBI Taxonomy" id="7209"/>
    <lineage>
        <taxon>Eukaryota</taxon>
        <taxon>Metazoa</taxon>
        <taxon>Ecdysozoa</taxon>
        <taxon>Nematoda</taxon>
        <taxon>Chromadorea</taxon>
        <taxon>Rhabditida</taxon>
        <taxon>Spirurina</taxon>
        <taxon>Spiruromorpha</taxon>
        <taxon>Filarioidea</taxon>
        <taxon>Onchocercidae</taxon>
        <taxon>Loa</taxon>
    </lineage>
</organism>
<dbReference type="AlphaFoldDB" id="A0A1S0U539"/>
<dbReference type="GO" id="GO:0004672">
    <property type="term" value="F:protein kinase activity"/>
    <property type="evidence" value="ECO:0007669"/>
    <property type="project" value="InterPro"/>
</dbReference>
<feature type="binding site" evidence="1">
    <location>
        <position position="109"/>
    </location>
    <ligand>
        <name>ATP</name>
        <dbReference type="ChEBI" id="CHEBI:30616"/>
    </ligand>
</feature>
<dbReference type="Pfam" id="PF00069">
    <property type="entry name" value="Pkinase"/>
    <property type="match status" value="1"/>
</dbReference>
<dbReference type="InterPro" id="IPR011009">
    <property type="entry name" value="Kinase-like_dom_sf"/>
</dbReference>
<dbReference type="GO" id="GO:0005524">
    <property type="term" value="F:ATP binding"/>
    <property type="evidence" value="ECO:0007669"/>
    <property type="project" value="UniProtKB-UniRule"/>
</dbReference>
<keyword evidence="1" id="KW-0547">Nucleotide-binding</keyword>
<keyword evidence="4" id="KW-0418">Kinase</keyword>
<dbReference type="PROSITE" id="PS00107">
    <property type="entry name" value="PROTEIN_KINASE_ATP"/>
    <property type="match status" value="1"/>
</dbReference>
<sequence>DDWDDIDIDEEDEKHIEELEEQSMEERLQLKKIQEMEKREQERRKREKEKEKQRKSPAKRPKLPIGVLINTDRSRYEVLELLGAGGFGDVYKVRQKDGAGRDDDTFALKTETNTSGKTLNRLKMEMTILQECESLPEEKRKHFIKMTDRGKTYYKSFKFIVMQLVGISVDKLQKQQPKKHFTLSTTIKLSLQTLEGIENLHDLGYLHRDIKPQNFSIGLKEKANVVYVLDFGIARRYIEKDSKAIRLPRKMVRFLGTIRFASRNCHHSREQCRRDDLESWVYMLIEFTEYASLPWSKMVDRHTVCREKERLFAGSYTKHIASLPEEIHKILKYINELNFQNTPDYEYIATMLKRAAARRHVSITVKFDWEESEVSRNSIPLHGNTMKY</sequence>
<proteinExistence type="predicted"/>
<feature type="non-terminal residue" evidence="4">
    <location>
        <position position="1"/>
    </location>
</feature>
<dbReference type="SUPFAM" id="SSF56112">
    <property type="entry name" value="Protein kinase-like (PK-like)"/>
    <property type="match status" value="1"/>
</dbReference>
<keyword evidence="1" id="KW-0067">ATP-binding</keyword>
<dbReference type="CTD" id="9940430"/>
<dbReference type="RefSeq" id="XP_003138629.2">
    <property type="nucleotide sequence ID" value="XM_003138581.2"/>
</dbReference>
<accession>A0A1S0U539</accession>
<evidence type="ECO:0000313" key="4">
    <source>
        <dbReference type="EMBL" id="EFO25446.2"/>
    </source>
</evidence>
<dbReference type="EMBL" id="JH712223">
    <property type="protein sequence ID" value="EFO25446.2"/>
    <property type="molecule type" value="Genomic_DNA"/>
</dbReference>
<dbReference type="PANTHER" id="PTHR11909">
    <property type="entry name" value="CASEIN KINASE-RELATED"/>
    <property type="match status" value="1"/>
</dbReference>
<dbReference type="Gene3D" id="1.10.510.10">
    <property type="entry name" value="Transferase(Phosphotransferase) domain 1"/>
    <property type="match status" value="1"/>
</dbReference>
<dbReference type="InterPro" id="IPR017441">
    <property type="entry name" value="Protein_kinase_ATP_BS"/>
</dbReference>
<dbReference type="SMART" id="SM00220">
    <property type="entry name" value="S_TKc"/>
    <property type="match status" value="1"/>
</dbReference>
<evidence type="ECO:0000259" key="3">
    <source>
        <dbReference type="PROSITE" id="PS50011"/>
    </source>
</evidence>
<dbReference type="OMA" id="FKFIVMQ"/>
<dbReference type="InterPro" id="IPR000719">
    <property type="entry name" value="Prot_kinase_dom"/>
</dbReference>